<evidence type="ECO:0000313" key="1">
    <source>
        <dbReference type="EMBL" id="BAP54878.1"/>
    </source>
</evidence>
<dbReference type="STRING" id="40754.THII_0581"/>
<dbReference type="AlphaFoldDB" id="A0A090ABC9"/>
<accession>A0A090ABC9</accession>
<reference evidence="1 2" key="1">
    <citation type="journal article" date="2014" name="ISME J.">
        <title>Ecophysiology of Thioploca ingrica as revealed by the complete genome sequence supplemented with proteomic evidence.</title>
        <authorList>
            <person name="Kojima H."/>
            <person name="Ogura Y."/>
            <person name="Yamamoto N."/>
            <person name="Togashi T."/>
            <person name="Mori H."/>
            <person name="Watanabe T."/>
            <person name="Nemoto F."/>
            <person name="Kurokawa K."/>
            <person name="Hayashi T."/>
            <person name="Fukui M."/>
        </authorList>
    </citation>
    <scope>NUCLEOTIDE SEQUENCE [LARGE SCALE GENOMIC DNA]</scope>
</reference>
<dbReference type="HOGENOM" id="CLU_1633779_0_0_6"/>
<proteinExistence type="predicted"/>
<keyword evidence="2" id="KW-1185">Reference proteome</keyword>
<name>A0A090ABC9_9GAMM</name>
<dbReference type="Proteomes" id="UP000031623">
    <property type="component" value="Chromosome"/>
</dbReference>
<dbReference type="EMBL" id="AP014633">
    <property type="protein sequence ID" value="BAP54878.1"/>
    <property type="molecule type" value="Genomic_DNA"/>
</dbReference>
<dbReference type="OrthoDB" id="7064296at2"/>
<evidence type="ECO:0000313" key="2">
    <source>
        <dbReference type="Proteomes" id="UP000031623"/>
    </source>
</evidence>
<sequence length="164" mass="18987">MIETTEQIDKKVIIQEQYLKRVNAFFTQVKDWLTDTPLETVEIPTRTITDATGTYRVGMMAIVIKDKPEPEDNVASIFPMGATTLLGEGILEIAGAFGEEKLIYFCRNTLQQVEYKLGVFRPIYRGVDSDGWYWLESSMSNRALLITRERFFDLIRMVSFYEFT</sequence>
<dbReference type="KEGG" id="tig:THII_0581"/>
<protein>
    <submittedName>
        <fullName evidence="1">Uncharacterized protein</fullName>
    </submittedName>
</protein>
<gene>
    <name evidence="1" type="ORF">THII_0581</name>
</gene>
<organism evidence="1 2">
    <name type="scientific">Thioploca ingrica</name>
    <dbReference type="NCBI Taxonomy" id="40754"/>
    <lineage>
        <taxon>Bacteria</taxon>
        <taxon>Pseudomonadati</taxon>
        <taxon>Pseudomonadota</taxon>
        <taxon>Gammaproteobacteria</taxon>
        <taxon>Thiotrichales</taxon>
        <taxon>Thiotrichaceae</taxon>
        <taxon>Thioploca</taxon>
    </lineage>
</organism>